<evidence type="ECO:0000313" key="2">
    <source>
        <dbReference type="Proteomes" id="UP000663853"/>
    </source>
</evidence>
<comment type="caution">
    <text evidence="1">The sequence shown here is derived from an EMBL/GenBank/DDBJ whole genome shotgun (WGS) entry which is preliminary data.</text>
</comment>
<evidence type="ECO:0000313" key="1">
    <source>
        <dbReference type="EMBL" id="CAE6454395.1"/>
    </source>
</evidence>
<reference evidence="1" key="1">
    <citation type="submission" date="2021-01" db="EMBL/GenBank/DDBJ databases">
        <authorList>
            <person name="Kaushik A."/>
        </authorList>
    </citation>
    <scope>NUCLEOTIDE SEQUENCE</scope>
    <source>
        <strain evidence="1">AG6-10EEA</strain>
    </source>
</reference>
<protein>
    <submittedName>
        <fullName evidence="1">Uncharacterized protein</fullName>
    </submittedName>
</protein>
<dbReference type="EMBL" id="CAJMXA010001194">
    <property type="protein sequence ID" value="CAE6454395.1"/>
    <property type="molecule type" value="Genomic_DNA"/>
</dbReference>
<gene>
    <name evidence="1" type="ORF">RDB_LOCUS53085</name>
</gene>
<sequence length="83" mass="9560">MTQIHFAGLTQRSEDTDANYHDGQFTSAFCSVPPNELISLSERIRRIQGRLRQITERAGIHLYSSHRWDVESEDPLANWFPSA</sequence>
<proteinExistence type="predicted"/>
<accession>A0A8H3GKU3</accession>
<dbReference type="AlphaFoldDB" id="A0A8H3GKU3"/>
<organism evidence="1 2">
    <name type="scientific">Rhizoctonia solani</name>
    <dbReference type="NCBI Taxonomy" id="456999"/>
    <lineage>
        <taxon>Eukaryota</taxon>
        <taxon>Fungi</taxon>
        <taxon>Dikarya</taxon>
        <taxon>Basidiomycota</taxon>
        <taxon>Agaricomycotina</taxon>
        <taxon>Agaricomycetes</taxon>
        <taxon>Cantharellales</taxon>
        <taxon>Ceratobasidiaceae</taxon>
        <taxon>Rhizoctonia</taxon>
    </lineage>
</organism>
<name>A0A8H3GKU3_9AGAM</name>
<dbReference type="Proteomes" id="UP000663853">
    <property type="component" value="Unassembled WGS sequence"/>
</dbReference>